<keyword evidence="3" id="KW-0233">DNA recombination</keyword>
<dbReference type="InterPro" id="IPR011010">
    <property type="entry name" value="DNA_brk_join_enz"/>
</dbReference>
<feature type="compositionally biased region" description="Basic residues" evidence="5">
    <location>
        <begin position="413"/>
        <end position="427"/>
    </location>
</feature>
<comment type="caution">
    <text evidence="7">The sequence shown here is derived from an EMBL/GenBank/DDBJ whole genome shotgun (WGS) entry which is preliminary data.</text>
</comment>
<dbReference type="SUPFAM" id="SSF56349">
    <property type="entry name" value="DNA breaking-rejoining enzymes"/>
    <property type="match status" value="1"/>
</dbReference>
<evidence type="ECO:0000256" key="4">
    <source>
        <dbReference type="PROSITE-ProRule" id="PRU01248"/>
    </source>
</evidence>
<dbReference type="Gene3D" id="1.10.150.130">
    <property type="match status" value="1"/>
</dbReference>
<keyword evidence="2 4" id="KW-0238">DNA-binding</keyword>
<dbReference type="RefSeq" id="WP_272741147.1">
    <property type="nucleotide sequence ID" value="NZ_JAQQKW010000004.1"/>
</dbReference>
<dbReference type="InterPro" id="IPR013762">
    <property type="entry name" value="Integrase-like_cat_sf"/>
</dbReference>
<evidence type="ECO:0000256" key="5">
    <source>
        <dbReference type="SAM" id="MobiDB-lite"/>
    </source>
</evidence>
<accession>A0ABT5IE60</accession>
<proteinExistence type="predicted"/>
<evidence type="ECO:0000259" key="6">
    <source>
        <dbReference type="PROSITE" id="PS51900"/>
    </source>
</evidence>
<dbReference type="PROSITE" id="PS51900">
    <property type="entry name" value="CB"/>
    <property type="match status" value="1"/>
</dbReference>
<dbReference type="InterPro" id="IPR044068">
    <property type="entry name" value="CB"/>
</dbReference>
<gene>
    <name evidence="7" type="ORF">PQU94_09115</name>
</gene>
<dbReference type="Proteomes" id="UP001216595">
    <property type="component" value="Unassembled WGS sequence"/>
</dbReference>
<evidence type="ECO:0000256" key="1">
    <source>
        <dbReference type="ARBA" id="ARBA00022908"/>
    </source>
</evidence>
<sequence length="436" mass="49757">MQTHTILGGKVQLFKRGQVWFARASVNKQQIKKSTGSDSLSLAQQVAEDWYLGLRGKSRAGLPLKEVREATFNDMADLFEVEYEIITEGERSPKWVAGHKARLRLHLRPFFGKMGISQITSGDIQNYRLYRAQQHGRLPAKDGEGAYVKPLKPPSRSTLHDEIGTLSLVLQTAVRHGKLGAIPMLSPPYKKQRKVIHRPWFTGEEYKQLYRATAAAAKAAPEAYRWNYEQLHDQVLFLGNTGLRPDEASRLQHRDVTIALDPDTGEEILEIEVRGKTGYGPCKSMPGAVEPYRRLLARARPMKLGRKVERERLERRGQAVPISPEYPKRTDLLFPSNHTDLFNDILKAHDLKEDREGQPRVLYSLRHTYICLRLLDGADIYNLAKNCRTSVEMIENNYAIHLKHMIDASAINRRKSKPKLKARRQRVKTPDADGDE</sequence>
<dbReference type="EMBL" id="JAQQKW010000004">
    <property type="protein sequence ID" value="MDC7694439.1"/>
    <property type="molecule type" value="Genomic_DNA"/>
</dbReference>
<dbReference type="Gene3D" id="1.10.443.10">
    <property type="entry name" value="Intergrase catalytic core"/>
    <property type="match status" value="1"/>
</dbReference>
<protein>
    <submittedName>
        <fullName evidence="7">Site-specific integrase</fullName>
    </submittedName>
</protein>
<keyword evidence="8" id="KW-1185">Reference proteome</keyword>
<name>A0ABT5IE60_9CAUL</name>
<evidence type="ECO:0000256" key="3">
    <source>
        <dbReference type="ARBA" id="ARBA00023172"/>
    </source>
</evidence>
<organism evidence="7 8">
    <name type="scientific">Asticcacaulis currens</name>
    <dbReference type="NCBI Taxonomy" id="2984210"/>
    <lineage>
        <taxon>Bacteria</taxon>
        <taxon>Pseudomonadati</taxon>
        <taxon>Pseudomonadota</taxon>
        <taxon>Alphaproteobacteria</taxon>
        <taxon>Caulobacterales</taxon>
        <taxon>Caulobacteraceae</taxon>
        <taxon>Asticcacaulis</taxon>
    </lineage>
</organism>
<feature type="domain" description="Core-binding (CB)" evidence="6">
    <location>
        <begin position="70"/>
        <end position="174"/>
    </location>
</feature>
<evidence type="ECO:0000313" key="8">
    <source>
        <dbReference type="Proteomes" id="UP001216595"/>
    </source>
</evidence>
<keyword evidence="1" id="KW-0229">DNA integration</keyword>
<evidence type="ECO:0000313" key="7">
    <source>
        <dbReference type="EMBL" id="MDC7694439.1"/>
    </source>
</evidence>
<feature type="region of interest" description="Disordered" evidence="5">
    <location>
        <begin position="413"/>
        <end position="436"/>
    </location>
</feature>
<dbReference type="InterPro" id="IPR010998">
    <property type="entry name" value="Integrase_recombinase_N"/>
</dbReference>
<evidence type="ECO:0000256" key="2">
    <source>
        <dbReference type="ARBA" id="ARBA00023125"/>
    </source>
</evidence>
<reference evidence="7 8" key="1">
    <citation type="submission" date="2023-01" db="EMBL/GenBank/DDBJ databases">
        <title>Novel species of the genus Asticcacaulis isolated from rivers.</title>
        <authorList>
            <person name="Lu H."/>
        </authorList>
    </citation>
    <scope>NUCLEOTIDE SEQUENCE [LARGE SCALE GENOMIC DNA]</scope>
    <source>
        <strain evidence="7 8">DXS10W</strain>
    </source>
</reference>